<dbReference type="Pfam" id="PF05173">
    <property type="entry name" value="DapB_C"/>
    <property type="match status" value="1"/>
</dbReference>
<comment type="catalytic activity">
    <reaction evidence="10">
        <text>(S)-2,3,4,5-tetrahydrodipicolinate + NADP(+) + H2O = (2S,4S)-4-hydroxy-2,3,4,5-tetrahydrodipicolinate + NADPH + H(+)</text>
        <dbReference type="Rhea" id="RHEA:35331"/>
        <dbReference type="ChEBI" id="CHEBI:15377"/>
        <dbReference type="ChEBI" id="CHEBI:15378"/>
        <dbReference type="ChEBI" id="CHEBI:16845"/>
        <dbReference type="ChEBI" id="CHEBI:57783"/>
        <dbReference type="ChEBI" id="CHEBI:58349"/>
        <dbReference type="ChEBI" id="CHEBI:67139"/>
        <dbReference type="EC" id="1.17.1.8"/>
    </reaction>
</comment>
<evidence type="ECO:0000259" key="14">
    <source>
        <dbReference type="Pfam" id="PF05173"/>
    </source>
</evidence>
<dbReference type="GO" id="GO:0008839">
    <property type="term" value="F:4-hydroxy-tetrahydrodipicolinate reductase"/>
    <property type="evidence" value="ECO:0007669"/>
    <property type="project" value="UniProtKB-EC"/>
</dbReference>
<keyword evidence="12" id="KW-1133">Transmembrane helix</keyword>
<feature type="domain" description="Dihydrodipicolinate reductase C-terminal" evidence="14">
    <location>
        <begin position="169"/>
        <end position="293"/>
    </location>
</feature>
<evidence type="ECO:0000259" key="13">
    <source>
        <dbReference type="Pfam" id="PF01113"/>
    </source>
</evidence>
<dbReference type="GO" id="GO:0019877">
    <property type="term" value="P:diaminopimelate biosynthetic process"/>
    <property type="evidence" value="ECO:0007669"/>
    <property type="project" value="UniProtKB-KW"/>
</dbReference>
<dbReference type="SUPFAM" id="SSF51735">
    <property type="entry name" value="NAD(P)-binding Rossmann-fold domains"/>
    <property type="match status" value="1"/>
</dbReference>
<evidence type="ECO:0000256" key="7">
    <source>
        <dbReference type="ARBA" id="ARBA00023154"/>
    </source>
</evidence>
<dbReference type="GO" id="GO:0009089">
    <property type="term" value="P:lysine biosynthetic process via diaminopimelate"/>
    <property type="evidence" value="ECO:0007669"/>
    <property type="project" value="InterPro"/>
</dbReference>
<keyword evidence="3" id="KW-0521">NADP</keyword>
<evidence type="ECO:0000256" key="11">
    <source>
        <dbReference type="ARBA" id="ARBA00049396"/>
    </source>
</evidence>
<evidence type="ECO:0000256" key="10">
    <source>
        <dbReference type="ARBA" id="ARBA00049080"/>
    </source>
</evidence>
<dbReference type="Gene3D" id="3.30.360.10">
    <property type="entry name" value="Dihydrodipicolinate Reductase, domain 2"/>
    <property type="match status" value="1"/>
</dbReference>
<feature type="domain" description="Dihydrodipicolinate reductase N-terminal" evidence="13">
    <location>
        <begin position="44"/>
        <end position="166"/>
    </location>
</feature>
<keyword evidence="2" id="KW-0028">Amino-acid biosynthesis</keyword>
<dbReference type="AlphaFoldDB" id="A0A6J5Z901"/>
<dbReference type="EC" id="1.17.1.8" evidence="9"/>
<evidence type="ECO:0000256" key="8">
    <source>
        <dbReference type="ARBA" id="ARBA00037922"/>
    </source>
</evidence>
<accession>A0A6J5Z901</accession>
<evidence type="ECO:0000256" key="6">
    <source>
        <dbReference type="ARBA" id="ARBA00023027"/>
    </source>
</evidence>
<dbReference type="InterPro" id="IPR023940">
    <property type="entry name" value="DHDPR_bac"/>
</dbReference>
<evidence type="ECO:0000256" key="9">
    <source>
        <dbReference type="ARBA" id="ARBA00038983"/>
    </source>
</evidence>
<evidence type="ECO:0000256" key="4">
    <source>
        <dbReference type="ARBA" id="ARBA00022915"/>
    </source>
</evidence>
<dbReference type="GO" id="GO:0005829">
    <property type="term" value="C:cytosol"/>
    <property type="evidence" value="ECO:0007669"/>
    <property type="project" value="TreeGrafter"/>
</dbReference>
<evidence type="ECO:0000256" key="1">
    <source>
        <dbReference type="ARBA" id="ARBA00006642"/>
    </source>
</evidence>
<keyword evidence="7" id="KW-0457">Lysine biosynthesis</keyword>
<dbReference type="InterPro" id="IPR036291">
    <property type="entry name" value="NAD(P)-bd_dom_sf"/>
</dbReference>
<dbReference type="Gene3D" id="3.40.50.720">
    <property type="entry name" value="NAD(P)-binding Rossmann-like Domain"/>
    <property type="match status" value="1"/>
</dbReference>
<feature type="transmembrane region" description="Helical" evidence="12">
    <location>
        <begin position="28"/>
        <end position="51"/>
    </location>
</feature>
<evidence type="ECO:0000256" key="2">
    <source>
        <dbReference type="ARBA" id="ARBA00022605"/>
    </source>
</evidence>
<comment type="catalytic activity">
    <reaction evidence="11">
        <text>(S)-2,3,4,5-tetrahydrodipicolinate + NAD(+) + H2O = (2S,4S)-4-hydroxy-2,3,4,5-tetrahydrodipicolinate + NADH + H(+)</text>
        <dbReference type="Rhea" id="RHEA:35323"/>
        <dbReference type="ChEBI" id="CHEBI:15377"/>
        <dbReference type="ChEBI" id="CHEBI:15378"/>
        <dbReference type="ChEBI" id="CHEBI:16845"/>
        <dbReference type="ChEBI" id="CHEBI:57540"/>
        <dbReference type="ChEBI" id="CHEBI:57945"/>
        <dbReference type="ChEBI" id="CHEBI:67139"/>
        <dbReference type="EC" id="1.17.1.8"/>
    </reaction>
</comment>
<keyword evidence="12" id="KW-0812">Transmembrane</keyword>
<evidence type="ECO:0000256" key="5">
    <source>
        <dbReference type="ARBA" id="ARBA00023002"/>
    </source>
</evidence>
<evidence type="ECO:0000256" key="12">
    <source>
        <dbReference type="SAM" id="Phobius"/>
    </source>
</evidence>
<keyword evidence="12" id="KW-0472">Membrane</keyword>
<evidence type="ECO:0000313" key="15">
    <source>
        <dbReference type="EMBL" id="CAB4339034.1"/>
    </source>
</evidence>
<dbReference type="SUPFAM" id="SSF55347">
    <property type="entry name" value="Glyceraldehyde-3-phosphate dehydrogenase-like, C-terminal domain"/>
    <property type="match status" value="1"/>
</dbReference>
<keyword evidence="4" id="KW-0220">Diaminopimelate biosynthesis</keyword>
<comment type="pathway">
    <text evidence="8">Amino-acid biosynthesis; L-lysine biosynthesis via DAP pathway; (S)-tetrahydrodipicolinate from L-aspartate: step 4/4.</text>
</comment>
<keyword evidence="6" id="KW-0520">NAD</keyword>
<dbReference type="InterPro" id="IPR022663">
    <property type="entry name" value="DapB_C"/>
</dbReference>
<gene>
    <name evidence="15" type="ORF">UFOPK3770_00802</name>
</gene>
<dbReference type="EMBL" id="CAESAJ010000080">
    <property type="protein sequence ID" value="CAB4339034.1"/>
    <property type="molecule type" value="Genomic_DNA"/>
</dbReference>
<evidence type="ECO:0000256" key="3">
    <source>
        <dbReference type="ARBA" id="ARBA00022857"/>
    </source>
</evidence>
<proteinExistence type="inferred from homology"/>
<dbReference type="PIRSF" id="PIRSF000161">
    <property type="entry name" value="DHPR"/>
    <property type="match status" value="1"/>
</dbReference>
<dbReference type="PANTHER" id="PTHR20836">
    <property type="entry name" value="DIHYDRODIPICOLINATE REDUCTASE"/>
    <property type="match status" value="1"/>
</dbReference>
<organism evidence="15">
    <name type="scientific">freshwater metagenome</name>
    <dbReference type="NCBI Taxonomy" id="449393"/>
    <lineage>
        <taxon>unclassified sequences</taxon>
        <taxon>metagenomes</taxon>
        <taxon>ecological metagenomes</taxon>
    </lineage>
</organism>
<name>A0A6J5Z901_9ZZZZ</name>
<dbReference type="Pfam" id="PF01113">
    <property type="entry name" value="DapB_N"/>
    <property type="match status" value="1"/>
</dbReference>
<reference evidence="15" key="1">
    <citation type="submission" date="2020-05" db="EMBL/GenBank/DDBJ databases">
        <authorList>
            <person name="Chiriac C."/>
            <person name="Salcher M."/>
            <person name="Ghai R."/>
            <person name="Kavagutti S V."/>
        </authorList>
    </citation>
    <scope>NUCLEOTIDE SEQUENCE</scope>
</reference>
<dbReference type="InterPro" id="IPR000846">
    <property type="entry name" value="DapB_N"/>
</dbReference>
<sequence>MRLCLDWSHRNKRCAYKTIVSLAPTPHFSLSVFLFVCAMLKAMINICLAGATGWTGRALALALQSSNEFNLVSAVARQTAGQDLGEVLEGSHWGVPIYNTVAEALDGAQVLIDYTSHSSVKSNILIGIEHGVHGIVGSSGLTSSDFEEIHEKAVGKNVGVVAAGNFAITAAMAQAAALLVAKHLPTWEVIDYASATKPDVPSGTARELAERLSAVHRPAIGVPVKDIAGPQEARGADIDGTLVHSVRLPSFVVSTETVFGLPDERLTIRFDAGSSPTPYVAGTLIAAKAVIDRVGLVRGLDTLLLS</sequence>
<protein>
    <recommendedName>
        <fullName evidence="9">4-hydroxy-tetrahydrodipicolinate reductase</fullName>
        <ecNumber evidence="9">1.17.1.8</ecNumber>
    </recommendedName>
</protein>
<dbReference type="PANTHER" id="PTHR20836:SF0">
    <property type="entry name" value="4-HYDROXY-TETRAHYDRODIPICOLINATE REDUCTASE 1, CHLOROPLASTIC-RELATED"/>
    <property type="match status" value="1"/>
</dbReference>
<dbReference type="CDD" id="cd02274">
    <property type="entry name" value="DHDPR_N"/>
    <property type="match status" value="1"/>
</dbReference>
<keyword evidence="5" id="KW-0560">Oxidoreductase</keyword>
<dbReference type="NCBIfam" id="TIGR00036">
    <property type="entry name" value="dapB"/>
    <property type="match status" value="1"/>
</dbReference>
<comment type="similarity">
    <text evidence="1">Belongs to the DapB family.</text>
</comment>